<dbReference type="PIRSF" id="PIRSF002674">
    <property type="entry name" value="VSP"/>
    <property type="match status" value="1"/>
</dbReference>
<comment type="caution">
    <text evidence="7">The sequence shown here is derived from an EMBL/GenBank/DDBJ whole genome shotgun (WGS) entry which is preliminary data.</text>
</comment>
<comment type="function">
    <text evidence="1 5">May function as somatic storage protein during early seedling development.</text>
</comment>
<evidence type="ECO:0000256" key="3">
    <source>
        <dbReference type="ARBA" id="ARBA00022761"/>
    </source>
</evidence>
<dbReference type="AlphaFoldDB" id="A0A6A1W428"/>
<keyword evidence="4" id="KW-0325">Glycoprotein</keyword>
<accession>A0A6A1W428</accession>
<evidence type="ECO:0000256" key="4">
    <source>
        <dbReference type="ARBA" id="ARBA00023180"/>
    </source>
</evidence>
<keyword evidence="2 6" id="KW-0732">Signal</keyword>
<evidence type="ECO:0000256" key="6">
    <source>
        <dbReference type="SAM" id="SignalP"/>
    </source>
</evidence>
<comment type="similarity">
    <text evidence="5">Belongs to the APS1/VSP family.</text>
</comment>
<name>A0A6A1W428_9ROSI</name>
<dbReference type="NCBIfam" id="TIGR01675">
    <property type="entry name" value="plant-AP"/>
    <property type="match status" value="1"/>
</dbReference>
<evidence type="ECO:0000313" key="8">
    <source>
        <dbReference type="Proteomes" id="UP000516437"/>
    </source>
</evidence>
<reference evidence="7 8" key="1">
    <citation type="journal article" date="2019" name="Plant Biotechnol. J.">
        <title>The red bayberry genome and genetic basis of sex determination.</title>
        <authorList>
            <person name="Jia H.M."/>
            <person name="Jia H.J."/>
            <person name="Cai Q.L."/>
            <person name="Wang Y."/>
            <person name="Zhao H.B."/>
            <person name="Yang W.F."/>
            <person name="Wang G.Y."/>
            <person name="Li Y.H."/>
            <person name="Zhan D.L."/>
            <person name="Shen Y.T."/>
            <person name="Niu Q.F."/>
            <person name="Chang L."/>
            <person name="Qiu J."/>
            <person name="Zhao L."/>
            <person name="Xie H.B."/>
            <person name="Fu W.Y."/>
            <person name="Jin J."/>
            <person name="Li X.W."/>
            <person name="Jiao Y."/>
            <person name="Zhou C.C."/>
            <person name="Tu T."/>
            <person name="Chai C.Y."/>
            <person name="Gao J.L."/>
            <person name="Fan L.J."/>
            <person name="van de Weg E."/>
            <person name="Wang J.Y."/>
            <person name="Gao Z.S."/>
        </authorList>
    </citation>
    <scope>NUCLEOTIDE SEQUENCE [LARGE SCALE GENOMIC DNA]</scope>
    <source>
        <tissue evidence="7">Leaves</tissue>
    </source>
</reference>
<sequence length="257" mass="28715">MLPVLFFLATFVVASQGSEIGLSHQIHLLRPQSGSKGERIPGVSCLSWRLAVETHNIIGWTTVPKECEGYVGHYMLGQQYREDSKVVANEAIAYAQSLNITGGGKDVWVFDVDETTLSNLPYYAEHGFGAEPYNSTLFNAWVLEGKAPALPETQRLYKELLSLGIKVVFLTGRPESQREVTETDLKHVGFHTWEKLILKASSYIGKTAVVYKSTERTKLEKSGYKIIGNIGDQWSDLLGNHPGNRTFKLPDPMYYIS</sequence>
<gene>
    <name evidence="7" type="ORF">CJ030_MR3G026368</name>
</gene>
<proteinExistence type="inferred from homology"/>
<protein>
    <submittedName>
        <fullName evidence="7">Stem 28 kDa glycoprotein</fullName>
    </submittedName>
</protein>
<feature type="signal peptide" evidence="6">
    <location>
        <begin position="1"/>
        <end position="17"/>
    </location>
</feature>
<keyword evidence="3 5" id="KW-0758">Storage protein</keyword>
<dbReference type="Proteomes" id="UP000516437">
    <property type="component" value="Chromosome 3"/>
</dbReference>
<dbReference type="Pfam" id="PF03767">
    <property type="entry name" value="Acid_phosphat_B"/>
    <property type="match status" value="1"/>
</dbReference>
<dbReference type="Gene3D" id="3.40.50.1000">
    <property type="entry name" value="HAD superfamily/HAD-like"/>
    <property type="match status" value="1"/>
</dbReference>
<dbReference type="OrthoDB" id="59415at2759"/>
<dbReference type="InterPro" id="IPR023214">
    <property type="entry name" value="HAD_sf"/>
</dbReference>
<dbReference type="GO" id="GO:0045735">
    <property type="term" value="F:nutrient reservoir activity"/>
    <property type="evidence" value="ECO:0007669"/>
    <property type="project" value="UniProtKB-UniRule"/>
</dbReference>
<dbReference type="InterPro" id="IPR036412">
    <property type="entry name" value="HAD-like_sf"/>
</dbReference>
<dbReference type="InterPro" id="IPR010028">
    <property type="entry name" value="Acid_phosphatase_pln"/>
</dbReference>
<evidence type="ECO:0000256" key="1">
    <source>
        <dbReference type="ARBA" id="ARBA00002410"/>
    </source>
</evidence>
<dbReference type="InterPro" id="IPR014403">
    <property type="entry name" value="APS1/VSP"/>
</dbReference>
<dbReference type="PANTHER" id="PTHR31284:SF19">
    <property type="entry name" value="VEGETATIVE STORAGE PROTEIN 1-RELATED"/>
    <property type="match status" value="1"/>
</dbReference>
<dbReference type="SUPFAM" id="SSF56784">
    <property type="entry name" value="HAD-like"/>
    <property type="match status" value="1"/>
</dbReference>
<keyword evidence="8" id="KW-1185">Reference proteome</keyword>
<dbReference type="EMBL" id="RXIC02000021">
    <property type="protein sequence ID" value="KAB1218488.1"/>
    <property type="molecule type" value="Genomic_DNA"/>
</dbReference>
<evidence type="ECO:0000313" key="7">
    <source>
        <dbReference type="EMBL" id="KAB1218488.1"/>
    </source>
</evidence>
<dbReference type="GO" id="GO:0003993">
    <property type="term" value="F:acid phosphatase activity"/>
    <property type="evidence" value="ECO:0007669"/>
    <property type="project" value="InterPro"/>
</dbReference>
<feature type="chain" id="PRO_5025525845" evidence="6">
    <location>
        <begin position="18"/>
        <end position="257"/>
    </location>
</feature>
<dbReference type="InterPro" id="IPR005519">
    <property type="entry name" value="Acid_phosphat_B-like"/>
</dbReference>
<evidence type="ECO:0000256" key="5">
    <source>
        <dbReference type="PIRNR" id="PIRNR002674"/>
    </source>
</evidence>
<dbReference type="PANTHER" id="PTHR31284">
    <property type="entry name" value="ACID PHOSPHATASE-LIKE PROTEIN"/>
    <property type="match status" value="1"/>
</dbReference>
<dbReference type="CDD" id="cd07535">
    <property type="entry name" value="HAD_VSP"/>
    <property type="match status" value="1"/>
</dbReference>
<organism evidence="7 8">
    <name type="scientific">Morella rubra</name>
    <name type="common">Chinese bayberry</name>
    <dbReference type="NCBI Taxonomy" id="262757"/>
    <lineage>
        <taxon>Eukaryota</taxon>
        <taxon>Viridiplantae</taxon>
        <taxon>Streptophyta</taxon>
        <taxon>Embryophyta</taxon>
        <taxon>Tracheophyta</taxon>
        <taxon>Spermatophyta</taxon>
        <taxon>Magnoliopsida</taxon>
        <taxon>eudicotyledons</taxon>
        <taxon>Gunneridae</taxon>
        <taxon>Pentapetalae</taxon>
        <taxon>rosids</taxon>
        <taxon>fabids</taxon>
        <taxon>Fagales</taxon>
        <taxon>Myricaceae</taxon>
        <taxon>Morella</taxon>
    </lineage>
</organism>
<evidence type="ECO:0000256" key="2">
    <source>
        <dbReference type="ARBA" id="ARBA00022729"/>
    </source>
</evidence>